<evidence type="ECO:0000256" key="9">
    <source>
        <dbReference type="ARBA" id="ARBA00023136"/>
    </source>
</evidence>
<sequence>MTDAPAIGGWSLRRRLLIWLFLSTALLGLIALTDTWFEARRTAQSVSDRVLAGSALAIAERVTVDLSGSIEVDIPFSALDMLASAAEDQVFYRIDGPDGFLTGYDTLPTVPRGAEDTAFADGRFGDTRIRIATLSGQVSTGEDVLPFAVTVAESTRARDALARAILIRSALRLSGLALGAALIVWITVTVALRPLDRLARTLQARAPDDLSPLQADIPSEVAGPIGAMNSFMSRLDGAVAALRNFTGNAGHQLRTPLATVRAQLALVSRLAPPEAQDSAAKAEAALIRAERVLAQLLMLARIDGAAARRALPATDIAAIARATTADAIPEATRHGHDLGFEGDDTLTARADPVLCAELLSNLVDNAIRYAGPSATITVRARATPAGPVLEVEDDGPGIPPDTLPRLLSRRDLRADAAQSGPQGTHGLGLAVVAEIARLFDAALDFQPATTGRGQIIRATFPLPEGD</sequence>
<gene>
    <name evidence="12" type="ORF">GU927_017005</name>
</gene>
<proteinExistence type="predicted"/>
<reference evidence="12 13" key="1">
    <citation type="submission" date="2021-06" db="EMBL/GenBank/DDBJ databases">
        <title>Rhodobacteraceae bacterium strain HSP-20.</title>
        <authorList>
            <person name="Chen W.-M."/>
        </authorList>
    </citation>
    <scope>NUCLEOTIDE SEQUENCE [LARGE SCALE GENOMIC DNA]</scope>
    <source>
        <strain evidence="12 13">HSP-20</strain>
    </source>
</reference>
<dbReference type="PANTHER" id="PTHR45436">
    <property type="entry name" value="SENSOR HISTIDINE KINASE YKOH"/>
    <property type="match status" value="1"/>
</dbReference>
<keyword evidence="7 12" id="KW-0418">Kinase</keyword>
<evidence type="ECO:0000256" key="2">
    <source>
        <dbReference type="ARBA" id="ARBA00004370"/>
    </source>
</evidence>
<dbReference type="CDD" id="cd00082">
    <property type="entry name" value="HisKA"/>
    <property type="match status" value="1"/>
</dbReference>
<dbReference type="PRINTS" id="PR00344">
    <property type="entry name" value="BCTRLSENSOR"/>
</dbReference>
<dbReference type="PANTHER" id="PTHR45436:SF1">
    <property type="entry name" value="SENSOR PROTEIN QSEC"/>
    <property type="match status" value="1"/>
</dbReference>
<dbReference type="EC" id="2.7.13.3" evidence="3"/>
<feature type="transmembrane region" description="Helical" evidence="10">
    <location>
        <begin position="173"/>
        <end position="192"/>
    </location>
</feature>
<dbReference type="PROSITE" id="PS50109">
    <property type="entry name" value="HIS_KIN"/>
    <property type="match status" value="1"/>
</dbReference>
<dbReference type="Proteomes" id="UP000731907">
    <property type="component" value="Unassembled WGS sequence"/>
</dbReference>
<dbReference type="InterPro" id="IPR003594">
    <property type="entry name" value="HATPase_dom"/>
</dbReference>
<keyword evidence="8 10" id="KW-1133">Transmembrane helix</keyword>
<dbReference type="Pfam" id="PF02518">
    <property type="entry name" value="HATPase_c"/>
    <property type="match status" value="1"/>
</dbReference>
<dbReference type="SUPFAM" id="SSF47384">
    <property type="entry name" value="Homodimeric domain of signal transducing histidine kinase"/>
    <property type="match status" value="1"/>
</dbReference>
<evidence type="ECO:0000256" key="6">
    <source>
        <dbReference type="ARBA" id="ARBA00022692"/>
    </source>
</evidence>
<dbReference type="SMART" id="SM00388">
    <property type="entry name" value="HisKA"/>
    <property type="match status" value="1"/>
</dbReference>
<feature type="domain" description="Histidine kinase" evidence="11">
    <location>
        <begin position="248"/>
        <end position="464"/>
    </location>
</feature>
<evidence type="ECO:0000256" key="8">
    <source>
        <dbReference type="ARBA" id="ARBA00022989"/>
    </source>
</evidence>
<evidence type="ECO:0000256" key="5">
    <source>
        <dbReference type="ARBA" id="ARBA00022679"/>
    </source>
</evidence>
<dbReference type="Pfam" id="PF00512">
    <property type="entry name" value="HisKA"/>
    <property type="match status" value="1"/>
</dbReference>
<keyword evidence="13" id="KW-1185">Reference proteome</keyword>
<dbReference type="InterPro" id="IPR005467">
    <property type="entry name" value="His_kinase_dom"/>
</dbReference>
<accession>A0ABS6J7Q5</accession>
<keyword evidence="5" id="KW-0808">Transferase</keyword>
<evidence type="ECO:0000256" key="10">
    <source>
        <dbReference type="SAM" id="Phobius"/>
    </source>
</evidence>
<evidence type="ECO:0000256" key="1">
    <source>
        <dbReference type="ARBA" id="ARBA00000085"/>
    </source>
</evidence>
<dbReference type="RefSeq" id="WP_161763663.1">
    <property type="nucleotide sequence ID" value="NZ_JAAATX020000013.1"/>
</dbReference>
<comment type="catalytic activity">
    <reaction evidence="1">
        <text>ATP + protein L-histidine = ADP + protein N-phospho-L-histidine.</text>
        <dbReference type="EC" id="2.7.13.3"/>
    </reaction>
</comment>
<evidence type="ECO:0000259" key="11">
    <source>
        <dbReference type="PROSITE" id="PS50109"/>
    </source>
</evidence>
<evidence type="ECO:0000313" key="12">
    <source>
        <dbReference type="EMBL" id="MBU9699547.1"/>
    </source>
</evidence>
<name>A0ABS6J7Q5_9RHOB</name>
<dbReference type="InterPro" id="IPR036097">
    <property type="entry name" value="HisK_dim/P_sf"/>
</dbReference>
<dbReference type="InterPro" id="IPR004358">
    <property type="entry name" value="Sig_transdc_His_kin-like_C"/>
</dbReference>
<keyword evidence="9 10" id="KW-0472">Membrane</keyword>
<evidence type="ECO:0000256" key="3">
    <source>
        <dbReference type="ARBA" id="ARBA00012438"/>
    </source>
</evidence>
<organism evidence="12 13">
    <name type="scientific">Paragemmobacter amnigenus</name>
    <dbReference type="NCBI Taxonomy" id="2852097"/>
    <lineage>
        <taxon>Bacteria</taxon>
        <taxon>Pseudomonadati</taxon>
        <taxon>Pseudomonadota</taxon>
        <taxon>Alphaproteobacteria</taxon>
        <taxon>Rhodobacterales</taxon>
        <taxon>Paracoccaceae</taxon>
        <taxon>Paragemmobacter</taxon>
    </lineage>
</organism>
<keyword evidence="6 10" id="KW-0812">Transmembrane</keyword>
<protein>
    <recommendedName>
        <fullName evidence="3">histidine kinase</fullName>
        <ecNumber evidence="3">2.7.13.3</ecNumber>
    </recommendedName>
</protein>
<dbReference type="InterPro" id="IPR036890">
    <property type="entry name" value="HATPase_C_sf"/>
</dbReference>
<dbReference type="CDD" id="cd00075">
    <property type="entry name" value="HATPase"/>
    <property type="match status" value="1"/>
</dbReference>
<comment type="subcellular location">
    <subcellularLocation>
        <location evidence="2">Membrane</location>
    </subcellularLocation>
</comment>
<dbReference type="Gene3D" id="1.10.287.130">
    <property type="match status" value="1"/>
</dbReference>
<comment type="caution">
    <text evidence="12">The sequence shown here is derived from an EMBL/GenBank/DDBJ whole genome shotgun (WGS) entry which is preliminary data.</text>
</comment>
<dbReference type="SMART" id="SM00387">
    <property type="entry name" value="HATPase_c"/>
    <property type="match status" value="1"/>
</dbReference>
<evidence type="ECO:0000256" key="4">
    <source>
        <dbReference type="ARBA" id="ARBA00022553"/>
    </source>
</evidence>
<dbReference type="SUPFAM" id="SSF55874">
    <property type="entry name" value="ATPase domain of HSP90 chaperone/DNA topoisomerase II/histidine kinase"/>
    <property type="match status" value="1"/>
</dbReference>
<dbReference type="InterPro" id="IPR003661">
    <property type="entry name" value="HisK_dim/P_dom"/>
</dbReference>
<dbReference type="InterPro" id="IPR013727">
    <property type="entry name" value="2CSK_N"/>
</dbReference>
<evidence type="ECO:0000313" key="13">
    <source>
        <dbReference type="Proteomes" id="UP000731907"/>
    </source>
</evidence>
<dbReference type="EMBL" id="JAAATX020000013">
    <property type="protein sequence ID" value="MBU9699547.1"/>
    <property type="molecule type" value="Genomic_DNA"/>
</dbReference>
<dbReference type="InterPro" id="IPR050428">
    <property type="entry name" value="TCS_sensor_his_kinase"/>
</dbReference>
<dbReference type="Gene3D" id="3.30.565.10">
    <property type="entry name" value="Histidine kinase-like ATPase, C-terminal domain"/>
    <property type="match status" value="1"/>
</dbReference>
<evidence type="ECO:0000256" key="7">
    <source>
        <dbReference type="ARBA" id="ARBA00022777"/>
    </source>
</evidence>
<dbReference type="GO" id="GO:0016301">
    <property type="term" value="F:kinase activity"/>
    <property type="evidence" value="ECO:0007669"/>
    <property type="project" value="UniProtKB-KW"/>
</dbReference>
<feature type="transmembrane region" description="Helical" evidence="10">
    <location>
        <begin position="16"/>
        <end position="37"/>
    </location>
</feature>
<keyword evidence="4" id="KW-0597">Phosphoprotein</keyword>
<dbReference type="Pfam" id="PF08521">
    <property type="entry name" value="2CSK_N"/>
    <property type="match status" value="1"/>
</dbReference>